<dbReference type="Proteomes" id="UP000711488">
    <property type="component" value="Unassembled WGS sequence"/>
</dbReference>
<sequence length="193" mass="21780">MNTSIAANEDPTVIGRKGRAMERKLMKGFNIGRVEGIVNEILTETKKPGNIFGKLAHAIGSRRKSVKTDWNAKVHRSSMRRDQIGSSSTSLSRSQASIRKRIQFENEQLLQSMNPSNITEYNPNVGPLPIRGYNITFSFCCNFFINVSENQDASDVSKFRDEFQASAKACGAFLFYFFISRGQVFEANFKNFI</sequence>
<organism evidence="1">
    <name type="scientific">Hyalella azteca</name>
    <name type="common">Amphipod</name>
    <dbReference type="NCBI Taxonomy" id="294128"/>
    <lineage>
        <taxon>Eukaryota</taxon>
        <taxon>Metazoa</taxon>
        <taxon>Ecdysozoa</taxon>
        <taxon>Arthropoda</taxon>
        <taxon>Crustacea</taxon>
        <taxon>Multicrustacea</taxon>
        <taxon>Malacostraca</taxon>
        <taxon>Eumalacostraca</taxon>
        <taxon>Peracarida</taxon>
        <taxon>Amphipoda</taxon>
        <taxon>Senticaudata</taxon>
        <taxon>Talitrida</taxon>
        <taxon>Talitroidea</taxon>
        <taxon>Hyalellidae</taxon>
        <taxon>Hyalella</taxon>
    </lineage>
</organism>
<dbReference type="EMBL" id="JQDR03010975">
    <property type="protein sequence ID" value="KAA0193449.1"/>
    <property type="molecule type" value="Genomic_DNA"/>
</dbReference>
<reference evidence="1" key="3">
    <citation type="submission" date="2019-06" db="EMBL/GenBank/DDBJ databases">
        <authorList>
            <person name="Poynton C."/>
            <person name="Hasenbein S."/>
            <person name="Benoit J.B."/>
            <person name="Sepulveda M.S."/>
            <person name="Poelchau M.F."/>
            <person name="Murali S.C."/>
            <person name="Chen S."/>
            <person name="Glastad K.M."/>
            <person name="Werren J.H."/>
            <person name="Vineis J.H."/>
            <person name="Bowen J.L."/>
            <person name="Friedrich M."/>
            <person name="Jones J."/>
            <person name="Robertson H.M."/>
            <person name="Feyereisen R."/>
            <person name="Mechler-Hickson A."/>
            <person name="Mathers N."/>
            <person name="Lee C.E."/>
            <person name="Colbourne J.K."/>
            <person name="Biales A."/>
            <person name="Johnston J.S."/>
            <person name="Wellborn G.A."/>
            <person name="Rosendale A.J."/>
            <person name="Cridge A.G."/>
            <person name="Munoz-Torres M.C."/>
            <person name="Bain P.A."/>
            <person name="Manny A.R."/>
            <person name="Major K.M."/>
            <person name="Lambert F.N."/>
            <person name="Vulpe C.D."/>
            <person name="Tuck P."/>
            <person name="Blalock B.J."/>
            <person name="Lin Y.-Y."/>
            <person name="Smith M.E."/>
            <person name="Ochoa-Acuna H."/>
            <person name="Chen M.-J.M."/>
            <person name="Childers C.P."/>
            <person name="Qu J."/>
            <person name="Dugan S."/>
            <person name="Lee S.L."/>
            <person name="Chao H."/>
            <person name="Dinh H."/>
            <person name="Han Y."/>
            <person name="Doddapaneni H."/>
            <person name="Worley K.C."/>
            <person name="Muzny D.M."/>
            <person name="Gibbs R.A."/>
            <person name="Richards S."/>
        </authorList>
    </citation>
    <scope>NUCLEOTIDE SEQUENCE</scope>
    <source>
        <strain evidence="1">HAZT.00-mixed</strain>
        <tissue evidence="1">Whole organism</tissue>
    </source>
</reference>
<accession>A0A6A0GZ49</accession>
<name>A0A6A0GZ49_HYAAZ</name>
<proteinExistence type="predicted"/>
<evidence type="ECO:0000313" key="1">
    <source>
        <dbReference type="EMBL" id="KAA0193449.1"/>
    </source>
</evidence>
<reference evidence="1" key="2">
    <citation type="journal article" date="2018" name="Environ. Sci. Technol.">
        <title>The Toxicogenome of Hyalella azteca: A Model for Sediment Ecotoxicology and Evolutionary Toxicology.</title>
        <authorList>
            <person name="Poynton H.C."/>
            <person name="Hasenbein S."/>
            <person name="Benoit J.B."/>
            <person name="Sepulveda M.S."/>
            <person name="Poelchau M.F."/>
            <person name="Hughes D.S.T."/>
            <person name="Murali S.C."/>
            <person name="Chen S."/>
            <person name="Glastad K.M."/>
            <person name="Goodisman M.A.D."/>
            <person name="Werren J.H."/>
            <person name="Vineis J.H."/>
            <person name="Bowen J.L."/>
            <person name="Friedrich M."/>
            <person name="Jones J."/>
            <person name="Robertson H.M."/>
            <person name="Feyereisen R."/>
            <person name="Mechler-Hickson A."/>
            <person name="Mathers N."/>
            <person name="Lee C.E."/>
            <person name="Colbourne J.K."/>
            <person name="Biales A."/>
            <person name="Johnston J.S."/>
            <person name="Wellborn G.A."/>
            <person name="Rosendale A.J."/>
            <person name="Cridge A.G."/>
            <person name="Munoz-Torres M.C."/>
            <person name="Bain P.A."/>
            <person name="Manny A.R."/>
            <person name="Major K.M."/>
            <person name="Lambert F.N."/>
            <person name="Vulpe C.D."/>
            <person name="Tuck P."/>
            <person name="Blalock B.J."/>
            <person name="Lin Y.Y."/>
            <person name="Smith M.E."/>
            <person name="Ochoa-Acuna H."/>
            <person name="Chen M.M."/>
            <person name="Childers C.P."/>
            <person name="Qu J."/>
            <person name="Dugan S."/>
            <person name="Lee S.L."/>
            <person name="Chao H."/>
            <person name="Dinh H."/>
            <person name="Han Y."/>
            <person name="Doddapaneni H."/>
            <person name="Worley K.C."/>
            <person name="Muzny D.M."/>
            <person name="Gibbs R.A."/>
            <person name="Richards S."/>
        </authorList>
    </citation>
    <scope>NUCLEOTIDE SEQUENCE</scope>
    <source>
        <strain evidence="1">HAZT.00-mixed</strain>
        <tissue evidence="1">Whole organism</tissue>
    </source>
</reference>
<gene>
    <name evidence="1" type="ORF">HAZT_HAZT002576</name>
</gene>
<comment type="caution">
    <text evidence="1">The sequence shown here is derived from an EMBL/GenBank/DDBJ whole genome shotgun (WGS) entry which is preliminary data.</text>
</comment>
<protein>
    <submittedName>
        <fullName evidence="1">Uncharacterized protein</fullName>
    </submittedName>
</protein>
<dbReference type="CDD" id="cd23650">
    <property type="entry name" value="TRP_CaM_bind1"/>
    <property type="match status" value="1"/>
</dbReference>
<reference evidence="1" key="1">
    <citation type="submission" date="2014-08" db="EMBL/GenBank/DDBJ databases">
        <authorList>
            <person name="Murali S."/>
            <person name="Richards S."/>
            <person name="Bandaranaike D."/>
            <person name="Bellair M."/>
            <person name="Blankenburg K."/>
            <person name="Chao H."/>
            <person name="Dinh H."/>
            <person name="Doddapaneni H."/>
            <person name="Dugan-Rocha S."/>
            <person name="Elkadiri S."/>
            <person name="Gnanaolivu R."/>
            <person name="Hughes D."/>
            <person name="Lee S."/>
            <person name="Li M."/>
            <person name="Ming W."/>
            <person name="Munidasa M."/>
            <person name="Muniz J."/>
            <person name="Nguyen L."/>
            <person name="Osuji N."/>
            <person name="Pu L.-L."/>
            <person name="Puazo M."/>
            <person name="Skinner E."/>
            <person name="Qu C."/>
            <person name="Quiroz J."/>
            <person name="Raj R."/>
            <person name="Weissenberger G."/>
            <person name="Xin Y."/>
            <person name="Zou X."/>
            <person name="Han Y."/>
            <person name="Worley K."/>
            <person name="Muzny D."/>
            <person name="Gibbs R."/>
        </authorList>
    </citation>
    <scope>NUCLEOTIDE SEQUENCE</scope>
    <source>
        <strain evidence="1">HAZT.00-mixed</strain>
        <tissue evidence="1">Whole organism</tissue>
    </source>
</reference>
<dbReference type="AlphaFoldDB" id="A0A6A0GZ49"/>